<dbReference type="Proteomes" id="UP000050761">
    <property type="component" value="Unassembled WGS sequence"/>
</dbReference>
<feature type="region of interest" description="Disordered" evidence="1">
    <location>
        <begin position="1"/>
        <end position="33"/>
    </location>
</feature>
<dbReference type="AlphaFoldDB" id="A0A3P8DGL5"/>
<dbReference type="EMBL" id="UZAH01027826">
    <property type="protein sequence ID" value="VDO95332.1"/>
    <property type="molecule type" value="Genomic_DNA"/>
</dbReference>
<feature type="region of interest" description="Disordered" evidence="1">
    <location>
        <begin position="269"/>
        <end position="293"/>
    </location>
</feature>
<evidence type="ECO:0000313" key="4">
    <source>
        <dbReference type="WBParaSite" id="HPBE_0001321401-mRNA-1"/>
    </source>
</evidence>
<dbReference type="OrthoDB" id="5822872at2759"/>
<accession>A0A3P8DGL5</accession>
<evidence type="ECO:0000256" key="1">
    <source>
        <dbReference type="SAM" id="MobiDB-lite"/>
    </source>
</evidence>
<evidence type="ECO:0000313" key="2">
    <source>
        <dbReference type="EMBL" id="VDO95332.1"/>
    </source>
</evidence>
<protein>
    <submittedName>
        <fullName evidence="4">OTU domain-containing protein</fullName>
    </submittedName>
</protein>
<keyword evidence="3" id="KW-1185">Reference proteome</keyword>
<dbReference type="WBParaSite" id="HPBE_0001321401-mRNA-1">
    <property type="protein sequence ID" value="HPBE_0001321401-mRNA-1"/>
    <property type="gene ID" value="HPBE_0001321401"/>
</dbReference>
<proteinExistence type="predicted"/>
<organism evidence="2">
    <name type="scientific">Heligmosomoides polygyrus</name>
    <name type="common">Parasitic roundworm</name>
    <dbReference type="NCBI Taxonomy" id="6339"/>
    <lineage>
        <taxon>Eukaryota</taxon>
        <taxon>Metazoa</taxon>
        <taxon>Ecdysozoa</taxon>
        <taxon>Nematoda</taxon>
        <taxon>Chromadorea</taxon>
        <taxon>Rhabditida</taxon>
        <taxon>Rhabditina</taxon>
        <taxon>Rhabditomorpha</taxon>
        <taxon>Strongyloidea</taxon>
        <taxon>Heligmosomidae</taxon>
        <taxon>Heligmosomoides</taxon>
    </lineage>
</organism>
<reference evidence="4" key="2">
    <citation type="submission" date="2019-09" db="UniProtKB">
        <authorList>
            <consortium name="WormBaseParasite"/>
        </authorList>
    </citation>
    <scope>IDENTIFICATION</scope>
</reference>
<name>A0A3P8DGL5_HELPZ</name>
<reference evidence="2 3" key="1">
    <citation type="submission" date="2018-11" db="EMBL/GenBank/DDBJ databases">
        <authorList>
            <consortium name="Pathogen Informatics"/>
        </authorList>
    </citation>
    <scope>NUCLEOTIDE SEQUENCE [LARGE SCALE GENOMIC DNA]</scope>
</reference>
<evidence type="ECO:0000313" key="3">
    <source>
        <dbReference type="Proteomes" id="UP000050761"/>
    </source>
</evidence>
<feature type="compositionally biased region" description="Basic residues" evidence="1">
    <location>
        <begin position="17"/>
        <end position="28"/>
    </location>
</feature>
<sequence>MFKAEPNAGSEISCYSRGRRKTRRKRPKMTTENREYFMRHELRGTGFASPRGDRPLLGAFGQPNQAKSIGFGRSSPTLWGDKANKGPTVKEGVNLFVETLRTCGGIATPDQLREAYKRLIGVEWGPAECLKYFGECTTRDAIVNYMADLVEIVTVGDRRIYRLLNKPSLSPHECVVNAVLERYPDTVHMDDLPQILEKHSVRVPMDQPLTQQVPRSFIAYLEVNMDGRITLDLKGLGVNARDLRSQSGAPSDGIWGKVMEHVLELPCSSSSESEIEAEHKHAKNSAGGRATVV</sequence>
<gene>
    <name evidence="2" type="ORF">HPBE_LOCUS13215</name>
</gene>